<gene>
    <name evidence="2" type="ORF">H5410_029307</name>
</gene>
<sequence>MEIVGHHGPNGPFKRSNDPRSRYGANWSPQPKWTIYKVKRSMEQSQLVTTAKTAHLQGQTIPGASKTLILLILVYYSPRDFMVTRNSDVIFSIRLHGSPLRTQLWNQLVTTAKMVHLQVQMIPEADLSYGASWSPRVKQPIYKVKQSSEQLLSQLVTMAKKAHLQGQTIPRAGKPLILLILVNYSLRDFMLTWNSDVIFAKNLDGLSLRPLLWSKLVTTAKTVHLQGQTNPGAGKPPICQFSCAIVHGILW</sequence>
<proteinExistence type="predicted"/>
<protein>
    <submittedName>
        <fullName evidence="2">Uncharacterized protein</fullName>
    </submittedName>
</protein>
<comment type="caution">
    <text evidence="2">The sequence shown here is derived from an EMBL/GenBank/DDBJ whole genome shotgun (WGS) entry which is preliminary data.</text>
</comment>
<dbReference type="EMBL" id="JACXVP010000005">
    <property type="protein sequence ID" value="KAG5607815.1"/>
    <property type="molecule type" value="Genomic_DNA"/>
</dbReference>
<dbReference type="AlphaFoldDB" id="A0A9J5Z7D2"/>
<organism evidence="2 3">
    <name type="scientific">Solanum commersonii</name>
    <name type="common">Commerson's wild potato</name>
    <name type="synonym">Commerson's nightshade</name>
    <dbReference type="NCBI Taxonomy" id="4109"/>
    <lineage>
        <taxon>Eukaryota</taxon>
        <taxon>Viridiplantae</taxon>
        <taxon>Streptophyta</taxon>
        <taxon>Embryophyta</taxon>
        <taxon>Tracheophyta</taxon>
        <taxon>Spermatophyta</taxon>
        <taxon>Magnoliopsida</taxon>
        <taxon>eudicotyledons</taxon>
        <taxon>Gunneridae</taxon>
        <taxon>Pentapetalae</taxon>
        <taxon>asterids</taxon>
        <taxon>lamiids</taxon>
        <taxon>Solanales</taxon>
        <taxon>Solanaceae</taxon>
        <taxon>Solanoideae</taxon>
        <taxon>Solaneae</taxon>
        <taxon>Solanum</taxon>
    </lineage>
</organism>
<name>A0A9J5Z7D2_SOLCO</name>
<feature type="region of interest" description="Disordered" evidence="1">
    <location>
        <begin position="1"/>
        <end position="26"/>
    </location>
</feature>
<keyword evidence="3" id="KW-1185">Reference proteome</keyword>
<dbReference type="Proteomes" id="UP000824120">
    <property type="component" value="Chromosome 5"/>
</dbReference>
<accession>A0A9J5Z7D2</accession>
<evidence type="ECO:0000313" key="2">
    <source>
        <dbReference type="EMBL" id="KAG5607815.1"/>
    </source>
</evidence>
<evidence type="ECO:0000256" key="1">
    <source>
        <dbReference type="SAM" id="MobiDB-lite"/>
    </source>
</evidence>
<evidence type="ECO:0000313" key="3">
    <source>
        <dbReference type="Proteomes" id="UP000824120"/>
    </source>
</evidence>
<reference evidence="2 3" key="1">
    <citation type="submission" date="2020-09" db="EMBL/GenBank/DDBJ databases">
        <title>De no assembly of potato wild relative species, Solanum commersonii.</title>
        <authorList>
            <person name="Cho K."/>
        </authorList>
    </citation>
    <scope>NUCLEOTIDE SEQUENCE [LARGE SCALE GENOMIC DNA]</scope>
    <source>
        <strain evidence="2">LZ3.2</strain>
        <tissue evidence="2">Leaf</tissue>
    </source>
</reference>